<keyword evidence="1" id="KW-0805">Transcription regulation</keyword>
<evidence type="ECO:0000256" key="1">
    <source>
        <dbReference type="ARBA" id="ARBA00023015"/>
    </source>
</evidence>
<evidence type="ECO:0000259" key="4">
    <source>
        <dbReference type="PROSITE" id="PS01124"/>
    </source>
</evidence>
<dbReference type="Pfam" id="PF12833">
    <property type="entry name" value="HTH_18"/>
    <property type="match status" value="1"/>
</dbReference>
<dbReference type="SUPFAM" id="SSF46689">
    <property type="entry name" value="Homeodomain-like"/>
    <property type="match status" value="2"/>
</dbReference>
<dbReference type="PANTHER" id="PTHR43280:SF2">
    <property type="entry name" value="HTH-TYPE TRANSCRIPTIONAL REGULATOR EXSA"/>
    <property type="match status" value="1"/>
</dbReference>
<dbReference type="RefSeq" id="WP_191739493.1">
    <property type="nucleotide sequence ID" value="NZ_JACSQB010000039.1"/>
</dbReference>
<evidence type="ECO:0000313" key="5">
    <source>
        <dbReference type="EMBL" id="MBD8046522.1"/>
    </source>
</evidence>
<accession>A0ABR8YQK4</accession>
<dbReference type="InterPro" id="IPR009057">
    <property type="entry name" value="Homeodomain-like_sf"/>
</dbReference>
<dbReference type="SMART" id="SM00342">
    <property type="entry name" value="HTH_ARAC"/>
    <property type="match status" value="1"/>
</dbReference>
<evidence type="ECO:0000256" key="2">
    <source>
        <dbReference type="ARBA" id="ARBA00023125"/>
    </source>
</evidence>
<dbReference type="PROSITE" id="PS01124">
    <property type="entry name" value="HTH_ARAC_FAMILY_2"/>
    <property type="match status" value="1"/>
</dbReference>
<feature type="domain" description="HTH araC/xylS-type" evidence="4">
    <location>
        <begin position="152"/>
        <end position="249"/>
    </location>
</feature>
<name>A0ABR8YQK4_9CLOT</name>
<dbReference type="InterPro" id="IPR018060">
    <property type="entry name" value="HTH_AraC"/>
</dbReference>
<dbReference type="PANTHER" id="PTHR43280">
    <property type="entry name" value="ARAC-FAMILY TRANSCRIPTIONAL REGULATOR"/>
    <property type="match status" value="1"/>
</dbReference>
<protein>
    <submittedName>
        <fullName evidence="5">Helix-turn-helix transcriptional regulator</fullName>
    </submittedName>
</protein>
<proteinExistence type="predicted"/>
<evidence type="ECO:0000313" key="6">
    <source>
        <dbReference type="Proteomes" id="UP000627166"/>
    </source>
</evidence>
<reference evidence="5 6" key="1">
    <citation type="submission" date="2020-08" db="EMBL/GenBank/DDBJ databases">
        <title>A Genomic Blueprint of the Chicken Gut Microbiome.</title>
        <authorList>
            <person name="Gilroy R."/>
            <person name="Ravi A."/>
            <person name="Getino M."/>
            <person name="Pursley I."/>
            <person name="Horton D.L."/>
            <person name="Alikhan N.-F."/>
            <person name="Baker D."/>
            <person name="Gharbi K."/>
            <person name="Hall N."/>
            <person name="Watson M."/>
            <person name="Adriaenssens E.M."/>
            <person name="Foster-Nyarko E."/>
            <person name="Jarju S."/>
            <person name="Secka A."/>
            <person name="Antonio M."/>
            <person name="Oren A."/>
            <person name="Chaudhuri R."/>
            <person name="La Ragione R.M."/>
            <person name="Hildebrand F."/>
            <person name="Pallen M.J."/>
        </authorList>
    </citation>
    <scope>NUCLEOTIDE SEQUENCE [LARGE SCALE GENOMIC DNA]</scope>
    <source>
        <strain evidence="5 6">N37</strain>
    </source>
</reference>
<dbReference type="Proteomes" id="UP000627166">
    <property type="component" value="Unassembled WGS sequence"/>
</dbReference>
<gene>
    <name evidence="5" type="ORF">H9637_05605</name>
</gene>
<keyword evidence="2" id="KW-0238">DNA-binding</keyword>
<evidence type="ECO:0000256" key="3">
    <source>
        <dbReference type="ARBA" id="ARBA00023163"/>
    </source>
</evidence>
<organism evidence="5 6">
    <name type="scientific">Clostridium faecium</name>
    <dbReference type="NCBI Taxonomy" id="2762223"/>
    <lineage>
        <taxon>Bacteria</taxon>
        <taxon>Bacillati</taxon>
        <taxon>Bacillota</taxon>
        <taxon>Clostridia</taxon>
        <taxon>Eubacteriales</taxon>
        <taxon>Clostridiaceae</taxon>
        <taxon>Clostridium</taxon>
    </lineage>
</organism>
<dbReference type="EMBL" id="JACSQB010000039">
    <property type="protein sequence ID" value="MBD8046522.1"/>
    <property type="molecule type" value="Genomic_DNA"/>
</dbReference>
<comment type="caution">
    <text evidence="5">The sequence shown here is derived from an EMBL/GenBank/DDBJ whole genome shotgun (WGS) entry which is preliminary data.</text>
</comment>
<keyword evidence="3" id="KW-0804">Transcription</keyword>
<sequence length="258" mass="30019">MKENIYIFYSDDHISFITNKIDASLHIHNSIQITVSMDEDFFVKIKNNVINEGGIIINSNVSHELFGKDGWQIYFLINPESVFGEKIKRMYIKNKDFYIIPENLIDEIRKLLKEKYVDINSKEKYSEFISEIYSIFSLKNHTINHLIDERVEEVLKYIDNNNLTEISLESLSKKVFLSESRLSHLFKEVTGISITSYILNYKLRKAFKLIFEGNSITTSALEAGFSSSSHLTNVCKEKLGMIPSVIKKNSRYLQVNNY</sequence>
<keyword evidence="6" id="KW-1185">Reference proteome</keyword>
<dbReference type="Gene3D" id="1.10.10.60">
    <property type="entry name" value="Homeodomain-like"/>
    <property type="match status" value="1"/>
</dbReference>